<dbReference type="PROSITE" id="PS51257">
    <property type="entry name" value="PROKAR_LIPOPROTEIN"/>
    <property type="match status" value="1"/>
</dbReference>
<evidence type="ECO:0000259" key="5">
    <source>
        <dbReference type="Pfam" id="PF09375"/>
    </source>
</evidence>
<reference evidence="6 7" key="1">
    <citation type="submission" date="2020-08" db="EMBL/GenBank/DDBJ databases">
        <title>Sequencing the genomes of 1000 actinobacteria strains.</title>
        <authorList>
            <person name="Klenk H.-P."/>
        </authorList>
    </citation>
    <scope>NUCLEOTIDE SEQUENCE [LARGE SCALE GENOMIC DNA]</scope>
    <source>
        <strain evidence="6 7">DSM 23694</strain>
    </source>
</reference>
<sequence length="390" mass="41369">MKTFKIALPLALVTVVGVTGCTSNSAPSVASGSAAAAGSAISVSSTDTACNLSSTESTSGTLTFNVKNEGSQVTEFYLVASDGNRIVGEVENIGPALSRQLTVVAGPGEYIAQCKPGMSGDGLKMKFTVKAGASGSADANRVTLQEKAVANYQSYVAQEADALEAGTEKFAAAFAAGKTDEAKALYPSVRMHWERIEPVAESFGDLDPILDAREADLEAGQEFTGWHRAEKDLWVTDKAYTKLTTAERQQIADGLVTNTKELVKRAKEVKFTVDALSNGSKGLMDEVATGKVTGEEEAFSHTDMWDFAANVEGAKKAYEDLRPLLKGTNDELDMTLSSRFAALEKLLAGYKKGDGYVLYTELSQPQVQELSAAVDALSEPLSQLTSEVVK</sequence>
<feature type="signal peptide" evidence="4">
    <location>
        <begin position="1"/>
        <end position="20"/>
    </location>
</feature>
<evidence type="ECO:0000313" key="7">
    <source>
        <dbReference type="Proteomes" id="UP000523863"/>
    </source>
</evidence>
<dbReference type="InterPro" id="IPR018976">
    <property type="entry name" value="Imelysin-like"/>
</dbReference>
<evidence type="ECO:0000256" key="3">
    <source>
        <dbReference type="ARBA" id="ARBA00022729"/>
    </source>
</evidence>
<dbReference type="InterPro" id="IPR038352">
    <property type="entry name" value="Imelysin_sf"/>
</dbReference>
<accession>A0A7W8Y8V7</accession>
<comment type="caution">
    <text evidence="6">The sequence shown here is derived from an EMBL/GenBank/DDBJ whole genome shotgun (WGS) entry which is preliminary data.</text>
</comment>
<dbReference type="NCBIfam" id="NF041757">
    <property type="entry name" value="EfeO"/>
    <property type="match status" value="1"/>
</dbReference>
<dbReference type="PANTHER" id="PTHR39192:SF1">
    <property type="entry name" value="IRON UPTAKE SYSTEM COMPONENT EFEO"/>
    <property type="match status" value="1"/>
</dbReference>
<evidence type="ECO:0000256" key="4">
    <source>
        <dbReference type="SAM" id="SignalP"/>
    </source>
</evidence>
<keyword evidence="7" id="KW-1185">Reference proteome</keyword>
<organism evidence="6 7">
    <name type="scientific">Neomicrococcus lactis</name>
    <dbReference type="NCBI Taxonomy" id="732241"/>
    <lineage>
        <taxon>Bacteria</taxon>
        <taxon>Bacillati</taxon>
        <taxon>Actinomycetota</taxon>
        <taxon>Actinomycetes</taxon>
        <taxon>Micrococcales</taxon>
        <taxon>Micrococcaceae</taxon>
        <taxon>Neomicrococcus</taxon>
    </lineage>
</organism>
<feature type="chain" id="PRO_5039434902" evidence="4">
    <location>
        <begin position="21"/>
        <end position="390"/>
    </location>
</feature>
<dbReference type="InterPro" id="IPR053377">
    <property type="entry name" value="Iron_uptake_EfeM/EfeO"/>
</dbReference>
<protein>
    <submittedName>
        <fullName evidence="6">Iron uptake system component EfeO</fullName>
    </submittedName>
</protein>
<proteinExistence type="inferred from homology"/>
<evidence type="ECO:0000313" key="6">
    <source>
        <dbReference type="EMBL" id="MBB5596986.1"/>
    </source>
</evidence>
<gene>
    <name evidence="6" type="ORF">BKA12_000066</name>
</gene>
<dbReference type="Proteomes" id="UP000523863">
    <property type="component" value="Unassembled WGS sequence"/>
</dbReference>
<dbReference type="Gene3D" id="1.20.1420.20">
    <property type="entry name" value="M75 peptidase, HXXE motif"/>
    <property type="match status" value="1"/>
</dbReference>
<dbReference type="PANTHER" id="PTHR39192">
    <property type="entry name" value="IRON UPTAKE SYSTEM COMPONENT EFEO"/>
    <property type="match status" value="1"/>
</dbReference>
<evidence type="ECO:0000256" key="1">
    <source>
        <dbReference type="ARBA" id="ARBA00004196"/>
    </source>
</evidence>
<name>A0A7W8Y8V7_9MICC</name>
<evidence type="ECO:0000256" key="2">
    <source>
        <dbReference type="ARBA" id="ARBA00005989"/>
    </source>
</evidence>
<dbReference type="EMBL" id="JACHBL010000001">
    <property type="protein sequence ID" value="MBB5596986.1"/>
    <property type="molecule type" value="Genomic_DNA"/>
</dbReference>
<dbReference type="Pfam" id="PF09375">
    <property type="entry name" value="Peptidase_M75"/>
    <property type="match status" value="1"/>
</dbReference>
<dbReference type="RefSeq" id="WP_183639787.1">
    <property type="nucleotide sequence ID" value="NZ_JACHBL010000001.1"/>
</dbReference>
<comment type="similarity">
    <text evidence="2">Belongs to the EfeM/EfeO family.</text>
</comment>
<dbReference type="AlphaFoldDB" id="A0A7W8Y8V7"/>
<feature type="domain" description="Imelysin-like" evidence="5">
    <location>
        <begin position="148"/>
        <end position="384"/>
    </location>
</feature>
<dbReference type="GO" id="GO:0030313">
    <property type="term" value="C:cell envelope"/>
    <property type="evidence" value="ECO:0007669"/>
    <property type="project" value="UniProtKB-SubCell"/>
</dbReference>
<comment type="subcellular location">
    <subcellularLocation>
        <location evidence="1">Cell envelope</location>
    </subcellularLocation>
</comment>
<dbReference type="CDD" id="cd14656">
    <property type="entry name" value="Imelysin-like_EfeO"/>
    <property type="match status" value="1"/>
</dbReference>
<dbReference type="InterPro" id="IPR034981">
    <property type="entry name" value="Imelysin-like_EfeO/Algp7"/>
</dbReference>
<dbReference type="InterPro" id="IPR050894">
    <property type="entry name" value="EfeM/EfeO_iron_uptake"/>
</dbReference>
<keyword evidence="3 4" id="KW-0732">Signal</keyword>